<comment type="subcellular location">
    <subcellularLocation>
        <location evidence="1">Cell membrane</location>
    </subcellularLocation>
</comment>
<feature type="domain" description="HAMP" evidence="9">
    <location>
        <begin position="223"/>
        <end position="274"/>
    </location>
</feature>
<dbReference type="InterPro" id="IPR004090">
    <property type="entry name" value="Chemotax_Me-accpt_rcpt"/>
</dbReference>
<proteinExistence type="inferred from homology"/>
<dbReference type="PANTHER" id="PTHR32089:SF114">
    <property type="entry name" value="METHYL-ACCEPTING CHEMOTAXIS PROTEIN MCPB"/>
    <property type="match status" value="1"/>
</dbReference>
<dbReference type="Gene3D" id="1.10.287.950">
    <property type="entry name" value="Methyl-accepting chemotaxis protein"/>
    <property type="match status" value="1"/>
</dbReference>
<evidence type="ECO:0000313" key="10">
    <source>
        <dbReference type="EMBL" id="PEA85798.1"/>
    </source>
</evidence>
<gene>
    <name evidence="10" type="ORF">CON71_33740</name>
</gene>
<evidence type="ECO:0000256" key="4">
    <source>
        <dbReference type="ARBA" id="ARBA00023224"/>
    </source>
</evidence>
<dbReference type="Proteomes" id="UP000220702">
    <property type="component" value="Unassembled WGS sequence"/>
</dbReference>
<name>A0A9X6TG73_BACTU</name>
<dbReference type="PANTHER" id="PTHR32089">
    <property type="entry name" value="METHYL-ACCEPTING CHEMOTAXIS PROTEIN MCPB"/>
    <property type="match status" value="1"/>
</dbReference>
<evidence type="ECO:0000256" key="6">
    <source>
        <dbReference type="PROSITE-ProRule" id="PRU00284"/>
    </source>
</evidence>
<comment type="caution">
    <text evidence="10">The sequence shown here is derived from an EMBL/GenBank/DDBJ whole genome shotgun (WGS) entry which is preliminary data.</text>
</comment>
<feature type="transmembrane region" description="Helical" evidence="7">
    <location>
        <begin position="199"/>
        <end position="221"/>
    </location>
</feature>
<evidence type="ECO:0000313" key="11">
    <source>
        <dbReference type="Proteomes" id="UP000220702"/>
    </source>
</evidence>
<dbReference type="GO" id="GO:0006935">
    <property type="term" value="P:chemotaxis"/>
    <property type="evidence" value="ECO:0007669"/>
    <property type="project" value="InterPro"/>
</dbReference>
<comment type="similarity">
    <text evidence="5">Belongs to the methyl-accepting chemotaxis (MCP) protein family.</text>
</comment>
<dbReference type="PRINTS" id="PR00260">
    <property type="entry name" value="CHEMTRNSDUCR"/>
</dbReference>
<dbReference type="GO" id="GO:0004888">
    <property type="term" value="F:transmembrane signaling receptor activity"/>
    <property type="evidence" value="ECO:0007669"/>
    <property type="project" value="InterPro"/>
</dbReference>
<evidence type="ECO:0000256" key="2">
    <source>
        <dbReference type="ARBA" id="ARBA00022475"/>
    </source>
</evidence>
<dbReference type="Pfam" id="PF00015">
    <property type="entry name" value="MCPsignal"/>
    <property type="match status" value="1"/>
</dbReference>
<evidence type="ECO:0000259" key="9">
    <source>
        <dbReference type="PROSITE" id="PS50885"/>
    </source>
</evidence>
<dbReference type="SMART" id="SM00283">
    <property type="entry name" value="MA"/>
    <property type="match status" value="1"/>
</dbReference>
<sequence>MKKYWHKLSLLQKNVLLTVLLILTLVGSMGALSFNMFQNSMMSIFERQSFETGDAVLNQLDLEIVRDVAKDPTAQRVNKEKLTEQLDKAIKDMKSVGQTYVTGAKLNDKAELQIVALDTELANTVSVKPGEYYEQPTYWMKTYDKVKQTKQAQMTEVYEDELGFWVTILEPVTDENKNIIAIVAADLEASIIPLTKKNFMIQGLLFIIISLTIAITIQIFISRNSLSPLKDLQEGLRKVGEGDLSIKLNERPDDIGITNIYFNNTIKKFNRIIDKVRQTAEQVSTSSQELSVSTKENSIAFKEIASAITGLNLGAHSHEYVVQKFLGIVQEMESKMKEIKGAAKQVGNVSEDIEQHSVEGKDLIKQIVNQMKRIKDTVQDVSSSIYALEARSKEINEILTVITTISNQTNSLALDASTESSCAGEMGEEFPGVTDEVRILAERTEASARDIAKLIGETQTEAERAVRSIQKSSKEVELGIILVQSSGAFFEKISESAQSVTNQIKATSNHSSDILKDNQTIVQFVNELSHIANTYVNSSSNVEKSMKEQELYVQDIAELANSLNWLSQELQGLIGEGVGIEYDLYLYLFLYKR</sequence>
<evidence type="ECO:0000259" key="8">
    <source>
        <dbReference type="PROSITE" id="PS50111"/>
    </source>
</evidence>
<keyword evidence="2" id="KW-1003">Cell membrane</keyword>
<dbReference type="InterPro" id="IPR004089">
    <property type="entry name" value="MCPsignal_dom"/>
</dbReference>
<dbReference type="PROSITE" id="PS50885">
    <property type="entry name" value="HAMP"/>
    <property type="match status" value="1"/>
</dbReference>
<evidence type="ECO:0000256" key="5">
    <source>
        <dbReference type="ARBA" id="ARBA00029447"/>
    </source>
</evidence>
<dbReference type="Pfam" id="PF00672">
    <property type="entry name" value="HAMP"/>
    <property type="match status" value="1"/>
</dbReference>
<dbReference type="PROSITE" id="PS50111">
    <property type="entry name" value="CHEMOTAXIS_TRANSDUC_2"/>
    <property type="match status" value="1"/>
</dbReference>
<feature type="domain" description="Methyl-accepting transducer" evidence="8">
    <location>
        <begin position="293"/>
        <end position="543"/>
    </location>
</feature>
<accession>A0A9X6TG73</accession>
<evidence type="ECO:0000256" key="1">
    <source>
        <dbReference type="ARBA" id="ARBA00004236"/>
    </source>
</evidence>
<dbReference type="GO" id="GO:0005886">
    <property type="term" value="C:plasma membrane"/>
    <property type="evidence" value="ECO:0007669"/>
    <property type="project" value="UniProtKB-SubCell"/>
</dbReference>
<keyword evidence="7" id="KW-0812">Transmembrane</keyword>
<dbReference type="SUPFAM" id="SSF58104">
    <property type="entry name" value="Methyl-accepting chemotaxis protein (MCP) signaling domain"/>
    <property type="match status" value="1"/>
</dbReference>
<evidence type="ECO:0000256" key="3">
    <source>
        <dbReference type="ARBA" id="ARBA00023136"/>
    </source>
</evidence>
<dbReference type="CDD" id="cd06225">
    <property type="entry name" value="HAMP"/>
    <property type="match status" value="1"/>
</dbReference>
<dbReference type="AlphaFoldDB" id="A0A9X6TG73"/>
<dbReference type="GO" id="GO:0007165">
    <property type="term" value="P:signal transduction"/>
    <property type="evidence" value="ECO:0007669"/>
    <property type="project" value="UniProtKB-KW"/>
</dbReference>
<keyword evidence="4 6" id="KW-0807">Transducer</keyword>
<keyword evidence="3 7" id="KW-0472">Membrane</keyword>
<dbReference type="InterPro" id="IPR003660">
    <property type="entry name" value="HAMP_dom"/>
</dbReference>
<dbReference type="RefSeq" id="WP_098902928.1">
    <property type="nucleotide sequence ID" value="NZ_NVNL01000141.1"/>
</dbReference>
<organism evidence="10 11">
    <name type="scientific">Bacillus thuringiensis</name>
    <dbReference type="NCBI Taxonomy" id="1428"/>
    <lineage>
        <taxon>Bacteria</taxon>
        <taxon>Bacillati</taxon>
        <taxon>Bacillota</taxon>
        <taxon>Bacilli</taxon>
        <taxon>Bacillales</taxon>
        <taxon>Bacillaceae</taxon>
        <taxon>Bacillus</taxon>
        <taxon>Bacillus cereus group</taxon>
    </lineage>
</organism>
<protein>
    <submittedName>
        <fullName evidence="10">Methyl-accepting chemotaxis protein</fullName>
    </submittedName>
</protein>
<dbReference type="EMBL" id="NVNL01000141">
    <property type="protein sequence ID" value="PEA85798.1"/>
    <property type="molecule type" value="Genomic_DNA"/>
</dbReference>
<reference evidence="10 11" key="1">
    <citation type="submission" date="2017-09" db="EMBL/GenBank/DDBJ databases">
        <title>Large-scale bioinformatics analysis of Bacillus genomes uncovers conserved roles of natural products in bacterial physiology.</title>
        <authorList>
            <consortium name="Agbiome Team Llc"/>
            <person name="Bleich R.M."/>
            <person name="Grubbs K.J."/>
            <person name="Santa Maria K.C."/>
            <person name="Allen S.E."/>
            <person name="Farag S."/>
            <person name="Shank E.A."/>
            <person name="Bowers A."/>
        </authorList>
    </citation>
    <scope>NUCLEOTIDE SEQUENCE [LARGE SCALE GENOMIC DNA]</scope>
    <source>
        <strain evidence="10 11">AFS089089</strain>
    </source>
</reference>
<evidence type="ECO:0000256" key="7">
    <source>
        <dbReference type="SAM" id="Phobius"/>
    </source>
</evidence>
<dbReference type="CDD" id="cd11386">
    <property type="entry name" value="MCP_signal"/>
    <property type="match status" value="1"/>
</dbReference>
<keyword evidence="7" id="KW-1133">Transmembrane helix</keyword>